<feature type="repeat" description="ANK" evidence="3">
    <location>
        <begin position="137"/>
        <end position="169"/>
    </location>
</feature>
<evidence type="ECO:0000313" key="5">
    <source>
        <dbReference type="Proteomes" id="UP000243217"/>
    </source>
</evidence>
<reference evidence="4 5" key="1">
    <citation type="journal article" date="2014" name="Genome Biol. Evol.">
        <title>The secreted proteins of Achlya hypogyna and Thraustotheca clavata identify the ancestral oomycete secretome and reveal gene acquisitions by horizontal gene transfer.</title>
        <authorList>
            <person name="Misner I."/>
            <person name="Blouin N."/>
            <person name="Leonard G."/>
            <person name="Richards T.A."/>
            <person name="Lane C.E."/>
        </authorList>
    </citation>
    <scope>NUCLEOTIDE SEQUENCE [LARGE SCALE GENOMIC DNA]</scope>
    <source>
        <strain evidence="4 5">ATCC 34112</strain>
    </source>
</reference>
<dbReference type="PROSITE" id="PS50297">
    <property type="entry name" value="ANK_REP_REGION"/>
    <property type="match status" value="3"/>
</dbReference>
<sequence>MSEVHAFEILSEADHYNTAFDGDTNGEHFFLMCGVDPNSVIDENGATPLFVAAQNGYTKIVSQLIEVGANINHTVVNGATPLSYAASGRNGITASFHDAKTVLALIAAGGNINHKPKYGRTPLDAALHADRKDVALYELTPLFNAARRGNKEIISIMVAAGVNLNQLSQDGLTPLYVAAQCGHAEIVSTLLSAGANINHEDKDRITPLCIAAENGETALYFAAEFGHLDIVSTLLQANADMDIQDNNGILPLKIARRNGYEEIANLLTQRDVFKLHETQCIDSVKTGNTEQIQCLSVGSTTEGANSKMHLAIQSVVP</sequence>
<evidence type="ECO:0000256" key="2">
    <source>
        <dbReference type="ARBA" id="ARBA00023043"/>
    </source>
</evidence>
<dbReference type="InterPro" id="IPR050889">
    <property type="entry name" value="Dendritic_Spine_Reg/Scaffold"/>
</dbReference>
<dbReference type="InterPro" id="IPR036770">
    <property type="entry name" value="Ankyrin_rpt-contain_sf"/>
</dbReference>
<dbReference type="Proteomes" id="UP000243217">
    <property type="component" value="Unassembled WGS sequence"/>
</dbReference>
<dbReference type="AlphaFoldDB" id="A0A1W0A5R7"/>
<evidence type="ECO:0000256" key="3">
    <source>
        <dbReference type="PROSITE-ProRule" id="PRU00023"/>
    </source>
</evidence>
<keyword evidence="5" id="KW-1185">Reference proteome</keyword>
<comment type="caution">
    <text evidence="4">The sequence shown here is derived from an EMBL/GenBank/DDBJ whole genome shotgun (WGS) entry which is preliminary data.</text>
</comment>
<evidence type="ECO:0000313" key="4">
    <source>
        <dbReference type="EMBL" id="OQS05531.1"/>
    </source>
</evidence>
<protein>
    <submittedName>
        <fullName evidence="4">Ankyrin repeat domain-containing protein 29-like</fullName>
    </submittedName>
</protein>
<dbReference type="SUPFAM" id="SSF48403">
    <property type="entry name" value="Ankyrin repeat"/>
    <property type="match status" value="1"/>
</dbReference>
<name>A0A1W0A5R7_9STRA</name>
<dbReference type="PRINTS" id="PR01415">
    <property type="entry name" value="ANKYRIN"/>
</dbReference>
<dbReference type="Pfam" id="PF12796">
    <property type="entry name" value="Ank_2"/>
    <property type="match status" value="3"/>
</dbReference>
<dbReference type="PANTHER" id="PTHR24166:SF48">
    <property type="entry name" value="PROTEIN VAPYRIN"/>
    <property type="match status" value="1"/>
</dbReference>
<keyword evidence="2 3" id="KW-0040">ANK repeat</keyword>
<dbReference type="EMBL" id="JNBS01000447">
    <property type="protein sequence ID" value="OQS05531.1"/>
    <property type="molecule type" value="Genomic_DNA"/>
</dbReference>
<dbReference type="PANTHER" id="PTHR24166">
    <property type="entry name" value="ROLLING PEBBLES, ISOFORM B"/>
    <property type="match status" value="1"/>
</dbReference>
<dbReference type="OrthoDB" id="7464126at2759"/>
<dbReference type="PROSITE" id="PS50088">
    <property type="entry name" value="ANK_REPEAT"/>
    <property type="match status" value="4"/>
</dbReference>
<proteinExistence type="predicted"/>
<keyword evidence="1" id="KW-0677">Repeat</keyword>
<evidence type="ECO:0000256" key="1">
    <source>
        <dbReference type="ARBA" id="ARBA00022737"/>
    </source>
</evidence>
<dbReference type="STRING" id="74557.A0A1W0A5R7"/>
<feature type="repeat" description="ANK" evidence="3">
    <location>
        <begin position="44"/>
        <end position="72"/>
    </location>
</feature>
<feature type="repeat" description="ANK" evidence="3">
    <location>
        <begin position="170"/>
        <end position="202"/>
    </location>
</feature>
<dbReference type="Gene3D" id="1.25.40.20">
    <property type="entry name" value="Ankyrin repeat-containing domain"/>
    <property type="match status" value="3"/>
</dbReference>
<dbReference type="InterPro" id="IPR002110">
    <property type="entry name" value="Ankyrin_rpt"/>
</dbReference>
<feature type="repeat" description="ANK" evidence="3">
    <location>
        <begin position="214"/>
        <end position="246"/>
    </location>
</feature>
<gene>
    <name evidence="4" type="ORF">THRCLA_20587</name>
</gene>
<dbReference type="SMART" id="SM00248">
    <property type="entry name" value="ANK"/>
    <property type="match status" value="6"/>
</dbReference>
<organism evidence="4 5">
    <name type="scientific">Thraustotheca clavata</name>
    <dbReference type="NCBI Taxonomy" id="74557"/>
    <lineage>
        <taxon>Eukaryota</taxon>
        <taxon>Sar</taxon>
        <taxon>Stramenopiles</taxon>
        <taxon>Oomycota</taxon>
        <taxon>Saprolegniomycetes</taxon>
        <taxon>Saprolegniales</taxon>
        <taxon>Achlyaceae</taxon>
        <taxon>Thraustotheca</taxon>
    </lineage>
</organism>
<accession>A0A1W0A5R7</accession>